<evidence type="ECO:0000313" key="2">
    <source>
        <dbReference type="EMBL" id="PVU89561.1"/>
    </source>
</evidence>
<dbReference type="AlphaFoldDB" id="A0A2T9YB62"/>
<sequence>MAMTESVKQKKSSATLTIDALAKYLPSKQDNMNASTNEKEVFDNLHSKNSCSDNKTNILDDFDPLSNGTSKNNRIDTAIGPKITESILSKTPNTQNNQYVDTEHIDPEPNYTEIEYRIQPIQQVSFKSIHKNANSWIWGKKTHLEIDDNTILYDSSSVCSTDPNICSENEDYETTNNVYLNKTPQSTQIEQYNDQPIDSLYKNCGNRNQFRNSYSNTEDYIEEFDENVKTKPRFSFGFAEGLIFNSKKENSFPPDNGEMWDSNRKLEGFGNDPNSVGSSENQGKAGTGWFSSDGDSKSRIWKLWSKESEFDKWNQVMTEIKNEKEHTKKQKNKSQKTNKSLKELHDFNTLYKNKGDIKSPKNPYHFGTEPSDVPDANFGINEPVFNTDMNIKNVEDGNTSTRPQFLDKEIYPEDTHSKNINNRDSFVFDNKTEYDLVGEEYKKKYMEEGNISRKIKDAEAKTLEIIKSTGSGIVQSTKAGAMSLVNWVSHKVPNPTVSDTEKSTRTKYNSDGIKNQNLVEKHKMGFNQFPKELADKVGLYTQNKNNKKYKKVEADIRIPENPNEFDNELEETQYKDTIYIDNTENNISEENKMLGNIGYSEAQEWISVENNKQNSGMPFDYTENFKEIENTETIFSKKLNIDHNNQSPIPDESIDINPNETQNPKIDPTINSSEMKLVTSTRPLIPEHLGSNPWD</sequence>
<comment type="caution">
    <text evidence="2">The sequence shown here is derived from an EMBL/GenBank/DDBJ whole genome shotgun (WGS) entry which is preliminary data.</text>
</comment>
<feature type="compositionally biased region" description="Polar residues" evidence="1">
    <location>
        <begin position="272"/>
        <end position="284"/>
    </location>
</feature>
<feature type="compositionally biased region" description="Basic residues" evidence="1">
    <location>
        <begin position="327"/>
        <end position="336"/>
    </location>
</feature>
<reference evidence="2 3" key="1">
    <citation type="journal article" date="2018" name="MBio">
        <title>Comparative Genomics Reveals the Core Gene Toolbox for the Fungus-Insect Symbiosis.</title>
        <authorList>
            <person name="Wang Y."/>
            <person name="Stata M."/>
            <person name="Wang W."/>
            <person name="Stajich J.E."/>
            <person name="White M.M."/>
            <person name="Moncalvo J.M."/>
        </authorList>
    </citation>
    <scope>NUCLEOTIDE SEQUENCE [LARGE SCALE GENOMIC DNA]</scope>
    <source>
        <strain evidence="2 3">AUS-77-4</strain>
    </source>
</reference>
<evidence type="ECO:0000313" key="3">
    <source>
        <dbReference type="Proteomes" id="UP000245699"/>
    </source>
</evidence>
<evidence type="ECO:0000256" key="1">
    <source>
        <dbReference type="SAM" id="MobiDB-lite"/>
    </source>
</evidence>
<feature type="region of interest" description="Disordered" evidence="1">
    <location>
        <begin position="321"/>
        <end position="341"/>
    </location>
</feature>
<organism evidence="2 3">
    <name type="scientific">Furculomyces boomerangus</name>
    <dbReference type="NCBI Taxonomy" id="61424"/>
    <lineage>
        <taxon>Eukaryota</taxon>
        <taxon>Fungi</taxon>
        <taxon>Fungi incertae sedis</taxon>
        <taxon>Zoopagomycota</taxon>
        <taxon>Kickxellomycotina</taxon>
        <taxon>Harpellomycetes</taxon>
        <taxon>Harpellales</taxon>
        <taxon>Harpellaceae</taxon>
        <taxon>Furculomyces</taxon>
    </lineage>
</organism>
<dbReference type="EMBL" id="MBFT01000535">
    <property type="protein sequence ID" value="PVU89561.1"/>
    <property type="molecule type" value="Genomic_DNA"/>
</dbReference>
<feature type="region of interest" description="Disordered" evidence="1">
    <location>
        <begin position="643"/>
        <end position="669"/>
    </location>
</feature>
<keyword evidence="3" id="KW-1185">Reference proteome</keyword>
<feature type="compositionally biased region" description="Polar residues" evidence="1">
    <location>
        <begin position="656"/>
        <end position="669"/>
    </location>
</feature>
<dbReference type="Proteomes" id="UP000245699">
    <property type="component" value="Unassembled WGS sequence"/>
</dbReference>
<proteinExistence type="predicted"/>
<protein>
    <submittedName>
        <fullName evidence="2">Uncharacterized protein</fullName>
    </submittedName>
</protein>
<feature type="region of interest" description="Disordered" evidence="1">
    <location>
        <begin position="270"/>
        <end position="291"/>
    </location>
</feature>
<gene>
    <name evidence="2" type="ORF">BB559_005066</name>
</gene>
<accession>A0A2T9YB62</accession>
<name>A0A2T9YB62_9FUNG</name>